<organism evidence="1 2">
    <name type="scientific">Aspergillus pseudonomiae</name>
    <dbReference type="NCBI Taxonomy" id="1506151"/>
    <lineage>
        <taxon>Eukaryota</taxon>
        <taxon>Fungi</taxon>
        <taxon>Dikarya</taxon>
        <taxon>Ascomycota</taxon>
        <taxon>Pezizomycotina</taxon>
        <taxon>Eurotiomycetes</taxon>
        <taxon>Eurotiomycetidae</taxon>
        <taxon>Eurotiales</taxon>
        <taxon>Aspergillaceae</taxon>
        <taxon>Aspergillus</taxon>
        <taxon>Aspergillus subgen. Circumdati</taxon>
    </lineage>
</organism>
<dbReference type="OrthoDB" id="1747771at2759"/>
<proteinExistence type="predicted"/>
<keyword evidence="2" id="KW-1185">Reference proteome</keyword>
<reference evidence="1 2" key="1">
    <citation type="submission" date="2019-04" db="EMBL/GenBank/DDBJ databases">
        <authorList>
            <consortium name="DOE Joint Genome Institute"/>
            <person name="Mondo S."/>
            <person name="Kjaerbolling I."/>
            <person name="Vesth T."/>
            <person name="Frisvad J.C."/>
            <person name="Nybo J.L."/>
            <person name="Theobald S."/>
            <person name="Kildgaard S."/>
            <person name="Isbrandt T."/>
            <person name="Kuo A."/>
            <person name="Sato A."/>
            <person name="Lyhne E.K."/>
            <person name="Kogle M.E."/>
            <person name="Wiebenga A."/>
            <person name="Kun R.S."/>
            <person name="Lubbers R.J."/>
            <person name="Makela M.R."/>
            <person name="Barry K."/>
            <person name="Chovatia M."/>
            <person name="Clum A."/>
            <person name="Daum C."/>
            <person name="Haridas S."/>
            <person name="He G."/>
            <person name="LaButti K."/>
            <person name="Lipzen A."/>
            <person name="Riley R."/>
            <person name="Salamov A."/>
            <person name="Simmons B.A."/>
            <person name="Magnuson J.K."/>
            <person name="Henrissat B."/>
            <person name="Mortensen U.H."/>
            <person name="Larsen T.O."/>
            <person name="Devries R.P."/>
            <person name="Grigoriev I.V."/>
            <person name="Machida M."/>
            <person name="Baker S.E."/>
            <person name="Andersen M.R."/>
            <person name="Cantor M.N."/>
            <person name="Hua S.X."/>
        </authorList>
    </citation>
    <scope>NUCLEOTIDE SEQUENCE [LARGE SCALE GENOMIC DNA]</scope>
    <source>
        <strain evidence="1 2">CBS 119388</strain>
    </source>
</reference>
<sequence length="252" mass="27893">MPLPETVKVWGKPGELALKAICFLAEGKITSEPLLLGHSHNGYSKVPARPVCAADKPKNASLDEIDQERMLIQDCVSLMETYAADPVRRASRGPQDSPEDLLVILESLSHGRGSAEKQLHDLSGLYHLYQPIQQVVPMLLPDRGASETLVRFVLSELSWLHCGVRTAQFWGEHQLFWAMMERGHGDLLQDHAWMALYLGILAAACLYLSPDQRPPLPQLLHLPPGAVPATGEADPSVALARIWFEPIIVHRV</sequence>
<dbReference type="AlphaFoldDB" id="A0A5N7DQ56"/>
<accession>A0A5N7DQ56</accession>
<gene>
    <name evidence="1" type="ORF">BDV37DRAFT_279067</name>
</gene>
<evidence type="ECO:0000313" key="1">
    <source>
        <dbReference type="EMBL" id="KAE8408582.1"/>
    </source>
</evidence>
<dbReference type="GeneID" id="43670942"/>
<dbReference type="EMBL" id="ML736743">
    <property type="protein sequence ID" value="KAE8408582.1"/>
    <property type="molecule type" value="Genomic_DNA"/>
</dbReference>
<evidence type="ECO:0000313" key="2">
    <source>
        <dbReference type="Proteomes" id="UP000325579"/>
    </source>
</evidence>
<dbReference type="RefSeq" id="XP_031945901.1">
    <property type="nucleotide sequence ID" value="XM_032086251.1"/>
</dbReference>
<dbReference type="Proteomes" id="UP000325579">
    <property type="component" value="Unassembled WGS sequence"/>
</dbReference>
<name>A0A5N7DQ56_9EURO</name>
<protein>
    <submittedName>
        <fullName evidence="1">Uncharacterized protein</fullName>
    </submittedName>
</protein>